<evidence type="ECO:0000313" key="1">
    <source>
        <dbReference type="EMBL" id="JAH44267.1"/>
    </source>
</evidence>
<proteinExistence type="predicted"/>
<name>A0A0E9SSQ9_ANGAN</name>
<sequence length="25" mass="2776">MSNVQPLCKSKQNKTVLSYVACGYN</sequence>
<organism evidence="1">
    <name type="scientific">Anguilla anguilla</name>
    <name type="common">European freshwater eel</name>
    <name type="synonym">Muraena anguilla</name>
    <dbReference type="NCBI Taxonomy" id="7936"/>
    <lineage>
        <taxon>Eukaryota</taxon>
        <taxon>Metazoa</taxon>
        <taxon>Chordata</taxon>
        <taxon>Craniata</taxon>
        <taxon>Vertebrata</taxon>
        <taxon>Euteleostomi</taxon>
        <taxon>Actinopterygii</taxon>
        <taxon>Neopterygii</taxon>
        <taxon>Teleostei</taxon>
        <taxon>Anguilliformes</taxon>
        <taxon>Anguillidae</taxon>
        <taxon>Anguilla</taxon>
    </lineage>
</organism>
<dbReference type="EMBL" id="GBXM01064310">
    <property type="protein sequence ID" value="JAH44267.1"/>
    <property type="molecule type" value="Transcribed_RNA"/>
</dbReference>
<reference evidence="1" key="1">
    <citation type="submission" date="2014-11" db="EMBL/GenBank/DDBJ databases">
        <authorList>
            <person name="Amaro Gonzalez C."/>
        </authorList>
    </citation>
    <scope>NUCLEOTIDE SEQUENCE</scope>
</reference>
<reference evidence="1" key="2">
    <citation type="journal article" date="2015" name="Fish Shellfish Immunol.">
        <title>Early steps in the European eel (Anguilla anguilla)-Vibrio vulnificus interaction in the gills: Role of the RtxA13 toxin.</title>
        <authorList>
            <person name="Callol A."/>
            <person name="Pajuelo D."/>
            <person name="Ebbesson L."/>
            <person name="Teles M."/>
            <person name="MacKenzie S."/>
            <person name="Amaro C."/>
        </authorList>
    </citation>
    <scope>NUCLEOTIDE SEQUENCE</scope>
</reference>
<protein>
    <submittedName>
        <fullName evidence="1">Uncharacterized protein</fullName>
    </submittedName>
</protein>
<dbReference type="AlphaFoldDB" id="A0A0E9SSQ9"/>
<accession>A0A0E9SSQ9</accession>